<comment type="caution">
    <text evidence="2">The sequence shown here is derived from an EMBL/GenBank/DDBJ whole genome shotgun (WGS) entry which is preliminary data.</text>
</comment>
<evidence type="ECO:0000313" key="2">
    <source>
        <dbReference type="EMBL" id="KAK6623347.1"/>
    </source>
</evidence>
<sequence>MTDEDFKKIDTAQLRKQVLGVGRGKKRSLEVSEERGELLNFKDIENIYKKRRHNKEERIQSVRAGQEGKE</sequence>
<evidence type="ECO:0000259" key="1">
    <source>
        <dbReference type="Pfam" id="PF05285"/>
    </source>
</evidence>
<dbReference type="Proteomes" id="UP001372834">
    <property type="component" value="Unassembled WGS sequence"/>
</dbReference>
<dbReference type="InterPro" id="IPR007949">
    <property type="entry name" value="SDA1_MD"/>
</dbReference>
<evidence type="ECO:0000313" key="3">
    <source>
        <dbReference type="Proteomes" id="UP001372834"/>
    </source>
</evidence>
<name>A0AAN8PCD9_POLSC</name>
<proteinExistence type="predicted"/>
<protein>
    <recommendedName>
        <fullName evidence="1">SDA1 middle domain-containing protein</fullName>
    </recommendedName>
</protein>
<reference evidence="2 3" key="1">
    <citation type="submission" date="2023-10" db="EMBL/GenBank/DDBJ databases">
        <title>Genomes of two closely related lineages of the louse Polyplax serrata with different host specificities.</title>
        <authorList>
            <person name="Martinu J."/>
            <person name="Tarabai H."/>
            <person name="Stefka J."/>
            <person name="Hypsa V."/>
        </authorList>
    </citation>
    <scope>NUCLEOTIDE SEQUENCE [LARGE SCALE GENOMIC DNA]</scope>
    <source>
        <strain evidence="2">HR10_N</strain>
    </source>
</reference>
<organism evidence="2 3">
    <name type="scientific">Polyplax serrata</name>
    <name type="common">Common mouse louse</name>
    <dbReference type="NCBI Taxonomy" id="468196"/>
    <lineage>
        <taxon>Eukaryota</taxon>
        <taxon>Metazoa</taxon>
        <taxon>Ecdysozoa</taxon>
        <taxon>Arthropoda</taxon>
        <taxon>Hexapoda</taxon>
        <taxon>Insecta</taxon>
        <taxon>Pterygota</taxon>
        <taxon>Neoptera</taxon>
        <taxon>Paraneoptera</taxon>
        <taxon>Psocodea</taxon>
        <taxon>Troctomorpha</taxon>
        <taxon>Phthiraptera</taxon>
        <taxon>Anoplura</taxon>
        <taxon>Polyplacidae</taxon>
        <taxon>Polyplax</taxon>
    </lineage>
</organism>
<dbReference type="AlphaFoldDB" id="A0AAN8PCD9"/>
<dbReference type="EMBL" id="JAWJWE010000038">
    <property type="protein sequence ID" value="KAK6623347.1"/>
    <property type="molecule type" value="Genomic_DNA"/>
</dbReference>
<dbReference type="Pfam" id="PF05285">
    <property type="entry name" value="SDA1_dom"/>
    <property type="match status" value="1"/>
</dbReference>
<feature type="domain" description="SDA1 middle" evidence="1">
    <location>
        <begin position="1"/>
        <end position="65"/>
    </location>
</feature>
<accession>A0AAN8PCD9</accession>
<gene>
    <name evidence="2" type="ORF">RUM43_009199</name>
</gene>